<evidence type="ECO:0000259" key="2">
    <source>
        <dbReference type="Pfam" id="PF18962"/>
    </source>
</evidence>
<reference evidence="3" key="1">
    <citation type="submission" date="2020-01" db="EMBL/GenBank/DDBJ databases">
        <authorList>
            <person name="Meier V. D."/>
            <person name="Meier V D."/>
        </authorList>
    </citation>
    <scope>NUCLEOTIDE SEQUENCE</scope>
    <source>
        <strain evidence="3">HLG_WM_MAG_10</strain>
    </source>
</reference>
<organism evidence="3">
    <name type="scientific">uncultured Aureispira sp</name>
    <dbReference type="NCBI Taxonomy" id="1331704"/>
    <lineage>
        <taxon>Bacteria</taxon>
        <taxon>Pseudomonadati</taxon>
        <taxon>Bacteroidota</taxon>
        <taxon>Saprospiria</taxon>
        <taxon>Saprospirales</taxon>
        <taxon>Saprospiraceae</taxon>
        <taxon>Aureispira</taxon>
        <taxon>environmental samples</taxon>
    </lineage>
</organism>
<dbReference type="InterPro" id="IPR013783">
    <property type="entry name" value="Ig-like_fold"/>
</dbReference>
<protein>
    <submittedName>
        <fullName evidence="3">Lipoprotein</fullName>
    </submittedName>
</protein>
<keyword evidence="3" id="KW-0449">Lipoprotein</keyword>
<dbReference type="InterPro" id="IPR036116">
    <property type="entry name" value="FN3_sf"/>
</dbReference>
<sequence>MNFKNFTLNSLFAAGTLLALPMQAQHSNEFYNDGALVHIEAGAEVHVLGDVHMNQATGTLENNGLLKVQGNMYSDELFQQRGTGTTLLENSDVNIGERQFISGSYAVRGGSAQTGVNDGSFYNLEINNDQGFVYLVNSGAGATPQYVADVRGSINFDPQNLGPTNATSIVTSDIGMTGPITYPANGSAYTAEFGMMNVAAGQGNYINDTWHQSGNNNLSIQDNGYIIGKHRRAISPVGGTYGYFIGLEPGAAVANNGTSRGFQYTHFVFGANTYDVLSGYFEAGSPNNTAGAAIECSGYDMDDFWGNRHGEWMFDDINNVTNGGTYEIRVWPQDPTTPWVGSVWTISKDDVFLYPSPNPLHNDCDVAPTNLKRTGFEDFSAFGVLSGTIFLEAQITDLAATAINNRFIKVDWTTSKEVNVDHFVIERSTDDANFSPITTHAAVGNSQVSQSYFIDDAAVLPNINYYYRVKTVEVDGTTEYTHSVVATLVKDGNVQTVNLFPNPIAEGNATLEIVSTIDKETSIVIYDAIGQLILSKEITVQKGLNTHSLETNDWPSGIYYVHINNAQSSTVKELIKSE</sequence>
<dbReference type="AlphaFoldDB" id="A0A6S6SX70"/>
<gene>
    <name evidence="3" type="ORF">HELGO_WM13364</name>
</gene>
<keyword evidence="1" id="KW-0732">Signal</keyword>
<accession>A0A6S6SX70</accession>
<evidence type="ECO:0000313" key="3">
    <source>
        <dbReference type="EMBL" id="CAA6807898.1"/>
    </source>
</evidence>
<dbReference type="Gene3D" id="2.60.40.10">
    <property type="entry name" value="Immunoglobulins"/>
    <property type="match status" value="1"/>
</dbReference>
<dbReference type="NCBIfam" id="TIGR04183">
    <property type="entry name" value="Por_Secre_tail"/>
    <property type="match status" value="1"/>
</dbReference>
<evidence type="ECO:0000256" key="1">
    <source>
        <dbReference type="SAM" id="SignalP"/>
    </source>
</evidence>
<dbReference type="SUPFAM" id="SSF49265">
    <property type="entry name" value="Fibronectin type III"/>
    <property type="match status" value="1"/>
</dbReference>
<dbReference type="EMBL" id="CACVAQ010000138">
    <property type="protein sequence ID" value="CAA6807898.1"/>
    <property type="molecule type" value="Genomic_DNA"/>
</dbReference>
<dbReference type="Pfam" id="PF18962">
    <property type="entry name" value="Por_Secre_tail"/>
    <property type="match status" value="1"/>
</dbReference>
<proteinExistence type="predicted"/>
<feature type="domain" description="Secretion system C-terminal sorting" evidence="2">
    <location>
        <begin position="499"/>
        <end position="575"/>
    </location>
</feature>
<dbReference type="InterPro" id="IPR026444">
    <property type="entry name" value="Secre_tail"/>
</dbReference>
<name>A0A6S6SX70_9BACT</name>
<feature type="chain" id="PRO_5027894797" evidence="1">
    <location>
        <begin position="25"/>
        <end position="578"/>
    </location>
</feature>
<feature type="signal peptide" evidence="1">
    <location>
        <begin position="1"/>
        <end position="24"/>
    </location>
</feature>